<keyword evidence="7 11" id="KW-0143">Chaperone</keyword>
<comment type="subcellular location">
    <subcellularLocation>
        <location evidence="11">Cytoplasm</location>
    </subcellularLocation>
    <text evidence="11">About half TF is bound to the ribosome near the polypeptide exit tunnel while the other half is free in the cytoplasm.</text>
</comment>
<dbReference type="SUPFAM" id="SSF102735">
    <property type="entry name" value="Trigger factor ribosome-binding domain"/>
    <property type="match status" value="1"/>
</dbReference>
<dbReference type="SUPFAM" id="SSF109998">
    <property type="entry name" value="Triger factor/SurA peptide-binding domain-like"/>
    <property type="match status" value="1"/>
</dbReference>
<dbReference type="InterPro" id="IPR008881">
    <property type="entry name" value="Trigger_fac_ribosome-bd_bac"/>
</dbReference>
<dbReference type="InterPro" id="IPR036611">
    <property type="entry name" value="Trigger_fac_ribosome-bd_sf"/>
</dbReference>
<evidence type="ECO:0000313" key="16">
    <source>
        <dbReference type="EMBL" id="HEB97766.1"/>
    </source>
</evidence>
<dbReference type="EMBL" id="DRKP01000190">
    <property type="protein sequence ID" value="HEB97766.1"/>
    <property type="molecule type" value="Genomic_DNA"/>
</dbReference>
<organism evidence="16">
    <name type="scientific">Sedimenticola thiotaurini</name>
    <dbReference type="NCBI Taxonomy" id="1543721"/>
    <lineage>
        <taxon>Bacteria</taxon>
        <taxon>Pseudomonadati</taxon>
        <taxon>Pseudomonadota</taxon>
        <taxon>Gammaproteobacteria</taxon>
        <taxon>Chromatiales</taxon>
        <taxon>Sedimenticolaceae</taxon>
        <taxon>Sedimenticola</taxon>
    </lineage>
</organism>
<feature type="domain" description="PPIase FKBP-type" evidence="15">
    <location>
        <begin position="161"/>
        <end position="221"/>
    </location>
</feature>
<dbReference type="GO" id="GO:0015031">
    <property type="term" value="P:protein transport"/>
    <property type="evidence" value="ECO:0007669"/>
    <property type="project" value="UniProtKB-UniRule"/>
</dbReference>
<keyword evidence="11" id="KW-0963">Cytoplasm</keyword>
<dbReference type="Gene3D" id="3.30.70.1050">
    <property type="entry name" value="Trigger factor ribosome-binding domain"/>
    <property type="match status" value="1"/>
</dbReference>
<dbReference type="EC" id="5.2.1.8" evidence="3 11"/>
<evidence type="ECO:0000256" key="12">
    <source>
        <dbReference type="PROSITE-ProRule" id="PRU00277"/>
    </source>
</evidence>
<dbReference type="FunFam" id="3.10.50.40:FF:000001">
    <property type="entry name" value="Trigger factor"/>
    <property type="match status" value="1"/>
</dbReference>
<proteinExistence type="inferred from homology"/>
<comment type="similarity">
    <text evidence="2 11 13">Belongs to the FKBP-type PPIase family. Tig subfamily.</text>
</comment>
<dbReference type="Pfam" id="PF00254">
    <property type="entry name" value="FKBP_C"/>
    <property type="match status" value="1"/>
</dbReference>
<keyword evidence="5 11" id="KW-0132">Cell division</keyword>
<accession>A0A831RR71</accession>
<keyword evidence="9 11" id="KW-0131">Cell cycle</keyword>
<comment type="catalytic activity">
    <reaction evidence="1 11 12">
        <text>[protein]-peptidylproline (omega=180) = [protein]-peptidylproline (omega=0)</text>
        <dbReference type="Rhea" id="RHEA:16237"/>
        <dbReference type="Rhea" id="RHEA-COMP:10747"/>
        <dbReference type="Rhea" id="RHEA-COMP:10748"/>
        <dbReference type="ChEBI" id="CHEBI:83833"/>
        <dbReference type="ChEBI" id="CHEBI:83834"/>
        <dbReference type="EC" id="5.2.1.8"/>
    </reaction>
</comment>
<evidence type="ECO:0000256" key="13">
    <source>
        <dbReference type="RuleBase" id="RU003914"/>
    </source>
</evidence>
<dbReference type="Gene3D" id="3.10.50.40">
    <property type="match status" value="1"/>
</dbReference>
<dbReference type="InterPro" id="IPR008880">
    <property type="entry name" value="Trigger_fac_C"/>
</dbReference>
<comment type="caution">
    <text evidence="16">The sequence shown here is derived from an EMBL/GenBank/DDBJ whole genome shotgun (WGS) entry which is preliminary data.</text>
</comment>
<comment type="domain">
    <text evidence="11">Consists of 3 domains; the N-terminus binds the ribosome, the middle domain has PPIase activity, while the C-terminus has intrinsic chaperone activity on its own.</text>
</comment>
<evidence type="ECO:0000256" key="3">
    <source>
        <dbReference type="ARBA" id="ARBA00013194"/>
    </source>
</evidence>
<evidence type="ECO:0000256" key="11">
    <source>
        <dbReference type="HAMAP-Rule" id="MF_00303"/>
    </source>
</evidence>
<dbReference type="HAMAP" id="MF_00303">
    <property type="entry name" value="Trigger_factor_Tig"/>
    <property type="match status" value="1"/>
</dbReference>
<dbReference type="Pfam" id="PF05698">
    <property type="entry name" value="Trigger_C"/>
    <property type="match status" value="1"/>
</dbReference>
<evidence type="ECO:0000256" key="9">
    <source>
        <dbReference type="ARBA" id="ARBA00023306"/>
    </source>
</evidence>
<dbReference type="PANTHER" id="PTHR30560:SF3">
    <property type="entry name" value="TRIGGER FACTOR-LIKE PROTEIN TIG, CHLOROPLASTIC"/>
    <property type="match status" value="1"/>
</dbReference>
<keyword evidence="8 11" id="KW-0413">Isomerase</keyword>
<evidence type="ECO:0000256" key="8">
    <source>
        <dbReference type="ARBA" id="ARBA00023235"/>
    </source>
</evidence>
<evidence type="ECO:0000259" key="15">
    <source>
        <dbReference type="PROSITE" id="PS50059"/>
    </source>
</evidence>
<dbReference type="PIRSF" id="PIRSF003095">
    <property type="entry name" value="Trigger_factor"/>
    <property type="match status" value="1"/>
</dbReference>
<sequence>MQVSVESSEGLERRMTVELPAERVTEAMEKRLREIARNARLDGFRPGKVPLSVVRKRFGGQVQQEVFGDLVQSSYFEAISSENLNPAGEPTIEPLEKAPEEGMGYVAVFEVMPEFELAELSGAVIRRPVVEVTDADVERMVEKLRKQRTTWNQVEREARGGDQVDIDFKGYIDDEPFDGGTAEGVPLVLGSGSMIPGFEEGLIGAKAGEERTLEVTFPEDYRVDSLAGKQARFEVRVNSVSEPVVPEVDEEFARAYGVTEGGVEAFLQEIRSNMERELADKIHSQLKEQAMDALLAANPIEVPRTLVKQEAEALQRQTRENMAQGGQASNLELPLDLFEEQARRRVALGLIIGEVLRSNDIKVDRDRVREKVEQFAQSYESPQEVIDYYYADPKNLGPVENVVLEDQVVDWVMEQAKVEEQPASFDEIMNPPPKGEESAAAET</sequence>
<keyword evidence="6 11" id="KW-0697">Rotamase</keyword>
<dbReference type="GO" id="GO:0005737">
    <property type="term" value="C:cytoplasm"/>
    <property type="evidence" value="ECO:0007669"/>
    <property type="project" value="UniProtKB-SubCell"/>
</dbReference>
<dbReference type="InterPro" id="IPR037041">
    <property type="entry name" value="Trigger_fac_C_sf"/>
</dbReference>
<dbReference type="GO" id="GO:0003755">
    <property type="term" value="F:peptidyl-prolyl cis-trans isomerase activity"/>
    <property type="evidence" value="ECO:0007669"/>
    <property type="project" value="UniProtKB-UniRule"/>
</dbReference>
<evidence type="ECO:0000256" key="14">
    <source>
        <dbReference type="SAM" id="MobiDB-lite"/>
    </source>
</evidence>
<comment type="function">
    <text evidence="11">Involved in protein export. Acts as a chaperone by maintaining the newly synthesized protein in an open conformation. Functions as a peptidyl-prolyl cis-trans isomerase.</text>
</comment>
<gene>
    <name evidence="11" type="primary">tig</name>
    <name evidence="16" type="ORF">ENI96_15195</name>
</gene>
<evidence type="ECO:0000256" key="6">
    <source>
        <dbReference type="ARBA" id="ARBA00023110"/>
    </source>
</evidence>
<dbReference type="InterPro" id="IPR046357">
    <property type="entry name" value="PPIase_dom_sf"/>
</dbReference>
<dbReference type="GO" id="GO:0051083">
    <property type="term" value="P:'de novo' cotranslational protein folding"/>
    <property type="evidence" value="ECO:0007669"/>
    <property type="project" value="TreeGrafter"/>
</dbReference>
<protein>
    <recommendedName>
        <fullName evidence="4 11">Trigger factor</fullName>
        <shortName evidence="11">TF</shortName>
        <ecNumber evidence="3 11">5.2.1.8</ecNumber>
    </recommendedName>
    <alternativeName>
        <fullName evidence="10 11">PPIase</fullName>
    </alternativeName>
</protein>
<dbReference type="Proteomes" id="UP000886251">
    <property type="component" value="Unassembled WGS sequence"/>
</dbReference>
<dbReference type="SUPFAM" id="SSF54534">
    <property type="entry name" value="FKBP-like"/>
    <property type="match status" value="1"/>
</dbReference>
<name>A0A831RR71_9GAMM</name>
<reference evidence="16" key="1">
    <citation type="journal article" date="2020" name="mSystems">
        <title>Genome- and Community-Level Interaction Insights into Carbon Utilization and Element Cycling Functions of Hydrothermarchaeota in Hydrothermal Sediment.</title>
        <authorList>
            <person name="Zhou Z."/>
            <person name="Liu Y."/>
            <person name="Xu W."/>
            <person name="Pan J."/>
            <person name="Luo Z.H."/>
            <person name="Li M."/>
        </authorList>
    </citation>
    <scope>NUCLEOTIDE SEQUENCE [LARGE SCALE GENOMIC DNA]</scope>
    <source>
        <strain evidence="16">HyVt-443</strain>
    </source>
</reference>
<dbReference type="NCBIfam" id="TIGR00115">
    <property type="entry name" value="tig"/>
    <property type="match status" value="1"/>
</dbReference>
<evidence type="ECO:0000256" key="7">
    <source>
        <dbReference type="ARBA" id="ARBA00023186"/>
    </source>
</evidence>
<dbReference type="Gene3D" id="1.10.3120.10">
    <property type="entry name" value="Trigger factor, C-terminal domain"/>
    <property type="match status" value="1"/>
</dbReference>
<dbReference type="InterPro" id="IPR001179">
    <property type="entry name" value="PPIase_FKBP_dom"/>
</dbReference>
<evidence type="ECO:0000256" key="1">
    <source>
        <dbReference type="ARBA" id="ARBA00000971"/>
    </source>
</evidence>
<dbReference type="PANTHER" id="PTHR30560">
    <property type="entry name" value="TRIGGER FACTOR CHAPERONE AND PEPTIDYL-PROLYL CIS/TRANS ISOMERASE"/>
    <property type="match status" value="1"/>
</dbReference>
<evidence type="ECO:0000256" key="4">
    <source>
        <dbReference type="ARBA" id="ARBA00016902"/>
    </source>
</evidence>
<dbReference type="GO" id="GO:0043335">
    <property type="term" value="P:protein unfolding"/>
    <property type="evidence" value="ECO:0007669"/>
    <property type="project" value="TreeGrafter"/>
</dbReference>
<dbReference type="InterPro" id="IPR027304">
    <property type="entry name" value="Trigger_fact/SurA_dom_sf"/>
</dbReference>
<evidence type="ECO:0000256" key="2">
    <source>
        <dbReference type="ARBA" id="ARBA00005464"/>
    </source>
</evidence>
<feature type="region of interest" description="Disordered" evidence="14">
    <location>
        <begin position="420"/>
        <end position="443"/>
    </location>
</feature>
<dbReference type="Pfam" id="PF05697">
    <property type="entry name" value="Trigger_N"/>
    <property type="match status" value="1"/>
</dbReference>
<dbReference type="InterPro" id="IPR005215">
    <property type="entry name" value="Trig_fac"/>
</dbReference>
<dbReference type="GO" id="GO:0051301">
    <property type="term" value="P:cell division"/>
    <property type="evidence" value="ECO:0007669"/>
    <property type="project" value="UniProtKB-KW"/>
</dbReference>
<dbReference type="GO" id="GO:0044183">
    <property type="term" value="F:protein folding chaperone"/>
    <property type="evidence" value="ECO:0007669"/>
    <property type="project" value="TreeGrafter"/>
</dbReference>
<evidence type="ECO:0000256" key="10">
    <source>
        <dbReference type="ARBA" id="ARBA00029986"/>
    </source>
</evidence>
<dbReference type="AlphaFoldDB" id="A0A831RR71"/>
<dbReference type="PROSITE" id="PS50059">
    <property type="entry name" value="FKBP_PPIASE"/>
    <property type="match status" value="1"/>
</dbReference>
<evidence type="ECO:0000256" key="5">
    <source>
        <dbReference type="ARBA" id="ARBA00022618"/>
    </source>
</evidence>
<dbReference type="GO" id="GO:0043022">
    <property type="term" value="F:ribosome binding"/>
    <property type="evidence" value="ECO:0007669"/>
    <property type="project" value="TreeGrafter"/>
</dbReference>